<dbReference type="PANTHER" id="PTHR45138:SF9">
    <property type="entry name" value="DIGUANYLATE CYCLASE DGCM-RELATED"/>
    <property type="match status" value="1"/>
</dbReference>
<comment type="caution">
    <text evidence="5">The sequence shown here is derived from an EMBL/GenBank/DDBJ whole genome shotgun (WGS) entry which is preliminary data.</text>
</comment>
<dbReference type="RefSeq" id="WP_264944315.1">
    <property type="nucleotide sequence ID" value="NZ_JAPDRA010000004.1"/>
</dbReference>
<dbReference type="InterPro" id="IPR013656">
    <property type="entry name" value="PAS_4"/>
</dbReference>
<accession>A0ABW3H861</accession>
<comment type="catalytic activity">
    <reaction evidence="2">
        <text>2 GTP = 3',3'-c-di-GMP + 2 diphosphate</text>
        <dbReference type="Rhea" id="RHEA:24898"/>
        <dbReference type="ChEBI" id="CHEBI:33019"/>
        <dbReference type="ChEBI" id="CHEBI:37565"/>
        <dbReference type="ChEBI" id="CHEBI:58805"/>
        <dbReference type="EC" id="2.7.7.65"/>
    </reaction>
</comment>
<dbReference type="NCBIfam" id="TIGR00229">
    <property type="entry name" value="sensory_box"/>
    <property type="match status" value="1"/>
</dbReference>
<dbReference type="SUPFAM" id="SSF55785">
    <property type="entry name" value="PYP-like sensor domain (PAS domain)"/>
    <property type="match status" value="1"/>
</dbReference>
<dbReference type="InterPro" id="IPR029787">
    <property type="entry name" value="Nucleotide_cyclase"/>
</dbReference>
<evidence type="ECO:0000313" key="6">
    <source>
        <dbReference type="Proteomes" id="UP001596977"/>
    </source>
</evidence>
<dbReference type="PANTHER" id="PTHR45138">
    <property type="entry name" value="REGULATORY COMPONENTS OF SENSORY TRANSDUCTION SYSTEM"/>
    <property type="match status" value="1"/>
</dbReference>
<dbReference type="Proteomes" id="UP001596977">
    <property type="component" value="Unassembled WGS sequence"/>
</dbReference>
<proteinExistence type="predicted"/>
<dbReference type="EC" id="2.7.7.65" evidence="1"/>
<dbReference type="CDD" id="cd01949">
    <property type="entry name" value="GGDEF"/>
    <property type="match status" value="1"/>
</dbReference>
<dbReference type="InterPro" id="IPR043128">
    <property type="entry name" value="Rev_trsase/Diguanyl_cyclase"/>
</dbReference>
<keyword evidence="6" id="KW-1185">Reference proteome</keyword>
<dbReference type="InterPro" id="IPR050469">
    <property type="entry name" value="Diguanylate_Cyclase"/>
</dbReference>
<protein>
    <recommendedName>
        <fullName evidence="1">diguanylate cyclase</fullName>
        <ecNumber evidence="1">2.7.7.65</ecNumber>
    </recommendedName>
</protein>
<sequence length="322" mass="35001">MLQFPLRLFRRNKPAPVPDDTARLFAETSNDIFVRAGPDLMPRYVSPSAVAVLGWPIEDWMQGPLAHMVDKDAVLAMDAAQIAAGTESARVTLRMWHRDGSIRWMEASARHLPPEPGEERGDVLVVMRDVTERKHLEEELARLAAIDGLTGLANRRVFDEALSRCWIDELADAGPISLLMIDLDWFKQFNDRYGHQVGDDCLRAIGRVLRARFGAPPALPARYGGEEMAVILPDTGPADAHAAGEAVRSDIAALKLPHASNPAGVVTACIGVATAVARPGGSIRMPEGLVLAADNMLYRAKAAGRNRVESTILLAPEEGRIA</sequence>
<dbReference type="InterPro" id="IPR000700">
    <property type="entry name" value="PAS-assoc_C"/>
</dbReference>
<evidence type="ECO:0000259" key="4">
    <source>
        <dbReference type="PROSITE" id="PS50887"/>
    </source>
</evidence>
<evidence type="ECO:0000256" key="1">
    <source>
        <dbReference type="ARBA" id="ARBA00012528"/>
    </source>
</evidence>
<evidence type="ECO:0000256" key="2">
    <source>
        <dbReference type="ARBA" id="ARBA00034247"/>
    </source>
</evidence>
<dbReference type="Gene3D" id="3.30.70.270">
    <property type="match status" value="1"/>
</dbReference>
<reference evidence="6" key="1">
    <citation type="journal article" date="2019" name="Int. J. Syst. Evol. Microbiol.">
        <title>The Global Catalogue of Microorganisms (GCM) 10K type strain sequencing project: providing services to taxonomists for standard genome sequencing and annotation.</title>
        <authorList>
            <consortium name="The Broad Institute Genomics Platform"/>
            <consortium name="The Broad Institute Genome Sequencing Center for Infectious Disease"/>
            <person name="Wu L."/>
            <person name="Ma J."/>
        </authorList>
    </citation>
    <scope>NUCLEOTIDE SEQUENCE [LARGE SCALE GENOMIC DNA]</scope>
    <source>
        <strain evidence="6">CCUG 62982</strain>
    </source>
</reference>
<evidence type="ECO:0000313" key="5">
    <source>
        <dbReference type="EMBL" id="MFD0946620.1"/>
    </source>
</evidence>
<name>A0ABW3H861_9SPHN</name>
<dbReference type="SMART" id="SM00267">
    <property type="entry name" value="GGDEF"/>
    <property type="match status" value="1"/>
</dbReference>
<dbReference type="NCBIfam" id="TIGR00254">
    <property type="entry name" value="GGDEF"/>
    <property type="match status" value="1"/>
</dbReference>
<dbReference type="InterPro" id="IPR000160">
    <property type="entry name" value="GGDEF_dom"/>
</dbReference>
<dbReference type="PROSITE" id="PS50887">
    <property type="entry name" value="GGDEF"/>
    <property type="match status" value="1"/>
</dbReference>
<dbReference type="Pfam" id="PF00990">
    <property type="entry name" value="GGDEF"/>
    <property type="match status" value="1"/>
</dbReference>
<dbReference type="EMBL" id="JBHTJG010000004">
    <property type="protein sequence ID" value="MFD0946620.1"/>
    <property type="molecule type" value="Genomic_DNA"/>
</dbReference>
<dbReference type="Gene3D" id="3.30.450.20">
    <property type="entry name" value="PAS domain"/>
    <property type="match status" value="1"/>
</dbReference>
<feature type="domain" description="PAC" evidence="3">
    <location>
        <begin position="89"/>
        <end position="142"/>
    </location>
</feature>
<dbReference type="PROSITE" id="PS50113">
    <property type="entry name" value="PAC"/>
    <property type="match status" value="1"/>
</dbReference>
<dbReference type="SUPFAM" id="SSF55073">
    <property type="entry name" value="Nucleotide cyclase"/>
    <property type="match status" value="1"/>
</dbReference>
<evidence type="ECO:0000259" key="3">
    <source>
        <dbReference type="PROSITE" id="PS50113"/>
    </source>
</evidence>
<organism evidence="5 6">
    <name type="scientific">Sphingomonas canadensis</name>
    <dbReference type="NCBI Taxonomy" id="1219257"/>
    <lineage>
        <taxon>Bacteria</taxon>
        <taxon>Pseudomonadati</taxon>
        <taxon>Pseudomonadota</taxon>
        <taxon>Alphaproteobacteria</taxon>
        <taxon>Sphingomonadales</taxon>
        <taxon>Sphingomonadaceae</taxon>
        <taxon>Sphingomonas</taxon>
    </lineage>
</organism>
<feature type="domain" description="GGDEF" evidence="4">
    <location>
        <begin position="174"/>
        <end position="313"/>
    </location>
</feature>
<dbReference type="InterPro" id="IPR035965">
    <property type="entry name" value="PAS-like_dom_sf"/>
</dbReference>
<gene>
    <name evidence="5" type="ORF">ACFQ1E_09745</name>
</gene>
<dbReference type="CDD" id="cd00130">
    <property type="entry name" value="PAS"/>
    <property type="match status" value="1"/>
</dbReference>
<dbReference type="InterPro" id="IPR000014">
    <property type="entry name" value="PAS"/>
</dbReference>
<dbReference type="Pfam" id="PF08448">
    <property type="entry name" value="PAS_4"/>
    <property type="match status" value="1"/>
</dbReference>